<dbReference type="Proteomes" id="UP000292958">
    <property type="component" value="Unassembled WGS sequence"/>
</dbReference>
<evidence type="ECO:0000256" key="4">
    <source>
        <dbReference type="ARBA" id="ARBA00030169"/>
    </source>
</evidence>
<evidence type="ECO:0000256" key="3">
    <source>
        <dbReference type="ARBA" id="ARBA00029596"/>
    </source>
</evidence>
<comment type="caution">
    <text evidence="6">The sequence shown here is derived from an EMBL/GenBank/DDBJ whole genome shotgun (WGS) entry which is preliminary data.</text>
</comment>
<evidence type="ECO:0000313" key="6">
    <source>
        <dbReference type="EMBL" id="RZU39012.1"/>
    </source>
</evidence>
<gene>
    <name evidence="6" type="ORF">BDD14_0337</name>
</gene>
<evidence type="ECO:0000256" key="2">
    <source>
        <dbReference type="ARBA" id="ARBA00016549"/>
    </source>
</evidence>
<feature type="binding site" evidence="5">
    <location>
        <begin position="138"/>
        <end position="141"/>
    </location>
    <ligand>
        <name>substrate</name>
    </ligand>
</feature>
<keyword evidence="5" id="KW-0460">Magnesium</keyword>
<dbReference type="Gene3D" id="3.50.30.40">
    <property type="entry name" value="Ribonuclease E inhibitor RraA/RraA-like"/>
    <property type="match status" value="1"/>
</dbReference>
<dbReference type="InterPro" id="IPR036704">
    <property type="entry name" value="RraA/RraA-like_sf"/>
</dbReference>
<dbReference type="PANTHER" id="PTHR33254">
    <property type="entry name" value="4-HYDROXY-4-METHYL-2-OXOGLUTARATE ALDOLASE 3-RELATED"/>
    <property type="match status" value="1"/>
</dbReference>
<feature type="binding site" evidence="5">
    <location>
        <position position="160"/>
    </location>
    <ligand>
        <name>substrate</name>
    </ligand>
</feature>
<dbReference type="PANTHER" id="PTHR33254:SF4">
    <property type="entry name" value="4-HYDROXY-4-METHYL-2-OXOGLUTARATE ALDOLASE 3-RELATED"/>
    <property type="match status" value="1"/>
</dbReference>
<reference evidence="6 7" key="1">
    <citation type="submission" date="2019-02" db="EMBL/GenBank/DDBJ databases">
        <title>Genomic Encyclopedia of Archaeal and Bacterial Type Strains, Phase II (KMG-II): from individual species to whole genera.</title>
        <authorList>
            <person name="Goeker M."/>
        </authorList>
    </citation>
    <scope>NUCLEOTIDE SEQUENCE [LARGE SCALE GENOMIC DNA]</scope>
    <source>
        <strain evidence="6 7">DSM 18101</strain>
    </source>
</reference>
<dbReference type="GO" id="GO:0046872">
    <property type="term" value="F:metal ion binding"/>
    <property type="evidence" value="ECO:0007669"/>
    <property type="project" value="UniProtKB-KW"/>
</dbReference>
<name>A0A4Q7YMN8_9BACT</name>
<dbReference type="SUPFAM" id="SSF89562">
    <property type="entry name" value="RraA-like"/>
    <property type="match status" value="1"/>
</dbReference>
<dbReference type="Pfam" id="PF03737">
    <property type="entry name" value="RraA-like"/>
    <property type="match status" value="1"/>
</dbReference>
<dbReference type="InterPro" id="IPR005493">
    <property type="entry name" value="RraA/RraA-like"/>
</dbReference>
<evidence type="ECO:0000256" key="1">
    <source>
        <dbReference type="ARBA" id="ARBA00001968"/>
    </source>
</evidence>
<dbReference type="EMBL" id="SHKW01000001">
    <property type="protein sequence ID" value="RZU39012.1"/>
    <property type="molecule type" value="Genomic_DNA"/>
</dbReference>
<evidence type="ECO:0000313" key="7">
    <source>
        <dbReference type="Proteomes" id="UP000292958"/>
    </source>
</evidence>
<proteinExistence type="predicted"/>
<comment type="cofactor">
    <cofactor evidence="1">
        <name>a divalent metal cation</name>
        <dbReference type="ChEBI" id="CHEBI:60240"/>
    </cofactor>
</comment>
<protein>
    <recommendedName>
        <fullName evidence="2">Putative 4-hydroxy-4-methyl-2-oxoglutarate aldolase</fullName>
    </recommendedName>
    <alternativeName>
        <fullName evidence="3">Regulator of ribonuclease activity homolog</fullName>
    </alternativeName>
    <alternativeName>
        <fullName evidence="4">RraA-like protein</fullName>
    </alternativeName>
</protein>
<accession>A0A4Q7YMN8</accession>
<dbReference type="CDD" id="cd16841">
    <property type="entry name" value="RraA_family"/>
    <property type="match status" value="1"/>
</dbReference>
<keyword evidence="7" id="KW-1185">Reference proteome</keyword>
<dbReference type="RefSeq" id="WP_242617659.1">
    <property type="nucleotide sequence ID" value="NZ_SHKW01000001.1"/>
</dbReference>
<comment type="cofactor">
    <cofactor evidence="5">
        <name>Mg(2+)</name>
        <dbReference type="ChEBI" id="CHEBI:18420"/>
    </cofactor>
</comment>
<dbReference type="AlphaFoldDB" id="A0A4Q7YMN8"/>
<sequence length="260" mass="27594">MSSMPSSLFLRLRTVATVAVVCTTVLTITHIVRADAPKTAADYAADPAGMLEAYRHVEAASVSDAIEQSLHVKTYMSHRMQSIFPAKFAGTALTVRLVKEENHDPNALGGMLSAIDSGGPGSVYVMKIDDGADIAGMGGLMGTAMFARGFAGAVVDGGVRDLPQLKKLGFPVYALGPVPSTSVGHYRFGGVNIPIDCDGVKVNPKDIIVADQDGVVVVPRDHAADILVLAQKLDNSEHSMYPFIEKFHSIVEAVKQFGRI</sequence>
<evidence type="ECO:0000256" key="5">
    <source>
        <dbReference type="PIRSR" id="PIRSR605493-1"/>
    </source>
</evidence>
<keyword evidence="5" id="KW-0479">Metal-binding</keyword>
<organism evidence="6 7">
    <name type="scientific">Edaphobacter modestus</name>
    <dbReference type="NCBI Taxonomy" id="388466"/>
    <lineage>
        <taxon>Bacteria</taxon>
        <taxon>Pseudomonadati</taxon>
        <taxon>Acidobacteriota</taxon>
        <taxon>Terriglobia</taxon>
        <taxon>Terriglobales</taxon>
        <taxon>Acidobacteriaceae</taxon>
        <taxon>Edaphobacter</taxon>
    </lineage>
</organism>
<feature type="binding site" evidence="5">
    <location>
        <position position="161"/>
    </location>
    <ligand>
        <name>Mg(2+)</name>
        <dbReference type="ChEBI" id="CHEBI:18420"/>
    </ligand>
</feature>